<dbReference type="GeneID" id="27319244"/>
<dbReference type="VEuPathDB" id="FungiDB:PV10_01399"/>
<dbReference type="InterPro" id="IPR019417">
    <property type="entry name" value="DUF2415"/>
</dbReference>
<dbReference type="PANTHER" id="PTHR43991">
    <property type="entry name" value="WD REPEAT PROTEIN (AFU_ORTHOLOGUE AFUA_8G05640)-RELATED"/>
    <property type="match status" value="1"/>
</dbReference>
<dbReference type="InterPro" id="IPR015943">
    <property type="entry name" value="WD40/YVTN_repeat-like_dom_sf"/>
</dbReference>
<evidence type="ECO:0000259" key="2">
    <source>
        <dbReference type="Pfam" id="PF10313"/>
    </source>
</evidence>
<protein>
    <recommendedName>
        <fullName evidence="2">DUF2415 domain-containing protein</fullName>
    </recommendedName>
</protein>
<accession>A0A0D1X762</accession>
<feature type="compositionally biased region" description="Low complexity" evidence="1">
    <location>
        <begin position="517"/>
        <end position="530"/>
    </location>
</feature>
<keyword evidence="4" id="KW-1185">Reference proteome</keyword>
<dbReference type="Pfam" id="PF10313">
    <property type="entry name" value="DUF2415"/>
    <property type="match status" value="1"/>
</dbReference>
<dbReference type="Gene3D" id="2.130.10.10">
    <property type="entry name" value="YVTN repeat-like/Quinoprotein amine dehydrogenase"/>
    <property type="match status" value="1"/>
</dbReference>
<proteinExistence type="predicted"/>
<evidence type="ECO:0000313" key="3">
    <source>
        <dbReference type="EMBL" id="KIV97685.1"/>
    </source>
</evidence>
<dbReference type="SUPFAM" id="SSF50978">
    <property type="entry name" value="WD40 repeat-like"/>
    <property type="match status" value="1"/>
</dbReference>
<feature type="region of interest" description="Disordered" evidence="1">
    <location>
        <begin position="374"/>
        <end position="399"/>
    </location>
</feature>
<dbReference type="RefSeq" id="XP_016229259.1">
    <property type="nucleotide sequence ID" value="XM_016365610.1"/>
</dbReference>
<dbReference type="Proteomes" id="UP000054302">
    <property type="component" value="Unassembled WGS sequence"/>
</dbReference>
<feature type="region of interest" description="Disordered" evidence="1">
    <location>
        <begin position="677"/>
        <end position="702"/>
    </location>
</feature>
<reference evidence="3 4" key="1">
    <citation type="submission" date="2015-01" db="EMBL/GenBank/DDBJ databases">
        <title>The Genome Sequence of Exophiala mesophila CBS40295.</title>
        <authorList>
            <consortium name="The Broad Institute Genomics Platform"/>
            <person name="Cuomo C."/>
            <person name="de Hoog S."/>
            <person name="Gorbushina A."/>
            <person name="Stielow B."/>
            <person name="Teixiera M."/>
            <person name="Abouelleil A."/>
            <person name="Chapman S.B."/>
            <person name="Priest M."/>
            <person name="Young S.K."/>
            <person name="Wortman J."/>
            <person name="Nusbaum C."/>
            <person name="Birren B."/>
        </authorList>
    </citation>
    <scope>NUCLEOTIDE SEQUENCE [LARGE SCALE GENOMIC DNA]</scope>
    <source>
        <strain evidence="3 4">CBS 40295</strain>
    </source>
</reference>
<feature type="region of interest" description="Disordered" evidence="1">
    <location>
        <begin position="725"/>
        <end position="845"/>
    </location>
</feature>
<dbReference type="SMART" id="SM00320">
    <property type="entry name" value="WD40"/>
    <property type="match status" value="2"/>
</dbReference>
<organism evidence="3 4">
    <name type="scientific">Exophiala mesophila</name>
    <name type="common">Black yeast-like fungus</name>
    <dbReference type="NCBI Taxonomy" id="212818"/>
    <lineage>
        <taxon>Eukaryota</taxon>
        <taxon>Fungi</taxon>
        <taxon>Dikarya</taxon>
        <taxon>Ascomycota</taxon>
        <taxon>Pezizomycotina</taxon>
        <taxon>Eurotiomycetes</taxon>
        <taxon>Chaetothyriomycetidae</taxon>
        <taxon>Chaetothyriales</taxon>
        <taxon>Herpotrichiellaceae</taxon>
        <taxon>Exophiala</taxon>
    </lineage>
</organism>
<feature type="compositionally biased region" description="Basic and acidic residues" evidence="1">
    <location>
        <begin position="748"/>
        <end position="758"/>
    </location>
</feature>
<feature type="compositionally biased region" description="Basic and acidic residues" evidence="1">
    <location>
        <begin position="725"/>
        <end position="734"/>
    </location>
</feature>
<sequence length="952" mass="105631">MTIPDPLLCLNPTSAIAHYDKFYPTRIPNQHHQLRHQITINANHLIYYVSNYDIFVLDLHDHQNSLLATVPFEPTCLAADLGWLAVGGGNNGDCAFIKIENDEHGHPRCFGHDLVVESLGGAIVNSMNIHTLPVAGSSAETPIHEPVVLISNNDKSVKIYSLHQRQVITTLLHPVPMNFSAMSPDSSIIAAVGDSNKLYFYRRSKDETQLTGKSPPTTSTGGWVLFAEPSLPTGDSVYDDYCFALAFSPSGHLCAASSQGGAISVFDVVNLLRPDHSPQEAMLCNFRSSRPTVVGCVRAMTFSPAPWDLLAWAEDHGRVGLVDVRSQFVRRQVLELDRRKPDVVELEDGTPFAYRNLGVKERLKQQYLARIRSMRQSSPRELSSDVAMDDPADPAPDTQSTLRQDLLSYHHGLDLDARERSVVDALETTIDTIENNPSRPFSLHYPGNATGEYSIIINPPPRNAGSAHHAPRRRTSIVLSPSAANTHRYLATVTDERSRLSASPARMADDDESPLMSTNNLTPSTTLSTSHPQPQDAPTTDTRTFLTSAMERARDAANQSGAQLGRIEAALDDERQLAIQLERLLAEERQLSSLLRRQLETQQRLLMDSSTDLLQLRTGQADSTTYDRVLRQEITSEQQFLQQRSQELEEELRIGTDYARRLETERARVLTRAVSGFRDDQSESAQTSALPTTNLRPEQPRDELFSVLSDYSDSRYQRIRRIEQLQRQSRRAESRVALASSDMDALEEAMRRASDARNNDSSATNTEANHTQSNRSSLNTDNRNSSRRDPSRTDTETGSSRATARRRPSLTANDLRASRMSSRMSRPDGRSSDSGTSRPQQSDLLTARIVYTQNASTSSRALDTNGNWMPGSSLHRILAGASAWSTGNTMSGPNPASEALGSTDVFRDMGLGTAGITFSPDGHYFYVGTDEGIFEFRINIADRMTFPAFEMR</sequence>
<dbReference type="OrthoDB" id="418169at2759"/>
<evidence type="ECO:0000256" key="1">
    <source>
        <dbReference type="SAM" id="MobiDB-lite"/>
    </source>
</evidence>
<dbReference type="STRING" id="212818.A0A0D1X762"/>
<feature type="compositionally biased region" description="Polar residues" evidence="1">
    <location>
        <begin position="531"/>
        <end position="541"/>
    </location>
</feature>
<dbReference type="PANTHER" id="PTHR43991:SF9">
    <property type="entry name" value="DUF2415 DOMAIN-CONTAINING PROTEIN"/>
    <property type="match status" value="1"/>
</dbReference>
<feature type="compositionally biased region" description="Basic and acidic residues" evidence="1">
    <location>
        <begin position="784"/>
        <end position="795"/>
    </location>
</feature>
<dbReference type="EMBL" id="KN847520">
    <property type="protein sequence ID" value="KIV97685.1"/>
    <property type="molecule type" value="Genomic_DNA"/>
</dbReference>
<feature type="region of interest" description="Disordered" evidence="1">
    <location>
        <begin position="494"/>
        <end position="541"/>
    </location>
</feature>
<feature type="domain" description="DUF2415" evidence="2">
    <location>
        <begin position="295"/>
        <end position="334"/>
    </location>
</feature>
<dbReference type="InterPro" id="IPR001680">
    <property type="entry name" value="WD40_rpt"/>
</dbReference>
<dbReference type="InterPro" id="IPR036322">
    <property type="entry name" value="WD40_repeat_dom_sf"/>
</dbReference>
<dbReference type="OMA" id="EFRINIA"/>
<feature type="compositionally biased region" description="Polar residues" evidence="1">
    <location>
        <begin position="759"/>
        <end position="772"/>
    </location>
</feature>
<dbReference type="AlphaFoldDB" id="A0A0D1X762"/>
<gene>
    <name evidence="3" type="ORF">PV10_01399</name>
</gene>
<evidence type="ECO:0000313" key="4">
    <source>
        <dbReference type="Proteomes" id="UP000054302"/>
    </source>
</evidence>
<dbReference type="HOGENOM" id="CLU_313749_0_0_1"/>
<feature type="compositionally biased region" description="Low complexity" evidence="1">
    <location>
        <begin position="773"/>
        <end position="783"/>
    </location>
</feature>
<feature type="compositionally biased region" description="Polar residues" evidence="1">
    <location>
        <begin position="683"/>
        <end position="696"/>
    </location>
</feature>
<name>A0A0D1X762_EXOME</name>